<feature type="transmembrane region" description="Helical" evidence="1">
    <location>
        <begin position="120"/>
        <end position="137"/>
    </location>
</feature>
<organism evidence="2 3">
    <name type="scientific">Tetracentron sinense</name>
    <name type="common">Spur-leaf</name>
    <dbReference type="NCBI Taxonomy" id="13715"/>
    <lineage>
        <taxon>Eukaryota</taxon>
        <taxon>Viridiplantae</taxon>
        <taxon>Streptophyta</taxon>
        <taxon>Embryophyta</taxon>
        <taxon>Tracheophyta</taxon>
        <taxon>Spermatophyta</taxon>
        <taxon>Magnoliopsida</taxon>
        <taxon>Trochodendrales</taxon>
        <taxon>Trochodendraceae</taxon>
        <taxon>Tetracentron</taxon>
    </lineage>
</organism>
<reference evidence="2 3" key="1">
    <citation type="submission" date="2020-04" db="EMBL/GenBank/DDBJ databases">
        <title>Plant Genome Project.</title>
        <authorList>
            <person name="Zhang R.-G."/>
        </authorList>
    </citation>
    <scope>NUCLEOTIDE SEQUENCE [LARGE SCALE GENOMIC DNA]</scope>
    <source>
        <strain evidence="2">YNK0</strain>
        <tissue evidence="2">Leaf</tissue>
    </source>
</reference>
<name>A0A834YA63_TETSI</name>
<evidence type="ECO:0000313" key="3">
    <source>
        <dbReference type="Proteomes" id="UP000655225"/>
    </source>
</evidence>
<keyword evidence="3" id="KW-1185">Reference proteome</keyword>
<dbReference type="EMBL" id="JABCRI010000382">
    <property type="protein sequence ID" value="KAF8369950.1"/>
    <property type="molecule type" value="Genomic_DNA"/>
</dbReference>
<dbReference type="InterPro" id="IPR052867">
    <property type="entry name" value="ATP_Synthase_Subunit_6"/>
</dbReference>
<dbReference type="PANTHER" id="PTHR34565:SF1">
    <property type="entry name" value="TRANSMEMBRANE PROTEIN"/>
    <property type="match status" value="1"/>
</dbReference>
<evidence type="ECO:0000256" key="1">
    <source>
        <dbReference type="SAM" id="Phobius"/>
    </source>
</evidence>
<dbReference type="PANTHER" id="PTHR34565">
    <property type="entry name" value="TRANSMEMBRANE PROTEIN"/>
    <property type="match status" value="1"/>
</dbReference>
<dbReference type="AlphaFoldDB" id="A0A834YA63"/>
<keyword evidence="1" id="KW-0472">Membrane</keyword>
<gene>
    <name evidence="2" type="ORF">HHK36_032019</name>
</gene>
<protein>
    <submittedName>
        <fullName evidence="2">Uncharacterized protein</fullName>
    </submittedName>
</protein>
<sequence length="143" mass="16449">MPKFDPWPIFFRREWNRNWPFLVGFAITGTIITKLSLGLTGNLSLPLSLSRSFQNLIWVISTLKSIYRGGCKELSFRAEAQEVNFKMPDVVARSGLLSFPLEGEVWFFCFMFGNNNCNDVLTTIFLSFLLAIAFDLNKMKDFD</sequence>
<dbReference type="OrthoDB" id="15815at2759"/>
<evidence type="ECO:0000313" key="2">
    <source>
        <dbReference type="EMBL" id="KAF8369950.1"/>
    </source>
</evidence>
<keyword evidence="1" id="KW-1133">Transmembrane helix</keyword>
<comment type="caution">
    <text evidence="2">The sequence shown here is derived from an EMBL/GenBank/DDBJ whole genome shotgun (WGS) entry which is preliminary data.</text>
</comment>
<proteinExistence type="predicted"/>
<accession>A0A834YA63</accession>
<feature type="transmembrane region" description="Helical" evidence="1">
    <location>
        <begin position="21"/>
        <end position="39"/>
    </location>
</feature>
<keyword evidence="1" id="KW-0812">Transmembrane</keyword>
<dbReference type="Proteomes" id="UP000655225">
    <property type="component" value="Unassembled WGS sequence"/>
</dbReference>